<dbReference type="Gene3D" id="3.30.420.10">
    <property type="entry name" value="Ribonuclease H-like superfamily/Ribonuclease H"/>
    <property type="match status" value="1"/>
</dbReference>
<evidence type="ECO:0000259" key="1">
    <source>
        <dbReference type="Pfam" id="PF13358"/>
    </source>
</evidence>
<accession>A0ABW4PSZ0</accession>
<comment type="caution">
    <text evidence="2">The sequence shown here is derived from an EMBL/GenBank/DDBJ whole genome shotgun (WGS) entry which is preliminary data.</text>
</comment>
<gene>
    <name evidence="2" type="ORF">ACFSJS_27390</name>
</gene>
<dbReference type="InterPro" id="IPR038717">
    <property type="entry name" value="Tc1-like_DDE_dom"/>
</dbReference>
<dbReference type="Pfam" id="PF13358">
    <property type="entry name" value="DDE_3"/>
    <property type="match status" value="1"/>
</dbReference>
<evidence type="ECO:0000313" key="2">
    <source>
        <dbReference type="EMBL" id="MFD1833332.1"/>
    </source>
</evidence>
<dbReference type="RefSeq" id="WP_380905098.1">
    <property type="nucleotide sequence ID" value="NZ_JBHUFU010000031.1"/>
</dbReference>
<organism evidence="2 3">
    <name type="scientific">Streptomyces desertarenae</name>
    <dbReference type="NCBI Taxonomy" id="2666184"/>
    <lineage>
        <taxon>Bacteria</taxon>
        <taxon>Bacillati</taxon>
        <taxon>Actinomycetota</taxon>
        <taxon>Actinomycetes</taxon>
        <taxon>Kitasatosporales</taxon>
        <taxon>Streptomycetaceae</taxon>
        <taxon>Streptomyces</taxon>
    </lineage>
</organism>
<feature type="domain" description="Tc1-like transposase DDE" evidence="1">
    <location>
        <begin position="41"/>
        <end position="178"/>
    </location>
</feature>
<dbReference type="EMBL" id="JBHUFU010000031">
    <property type="protein sequence ID" value="MFD1833332.1"/>
    <property type="molecule type" value="Genomic_DNA"/>
</dbReference>
<sequence length="229" mass="25806">MESATSRAEGGRAGRVRDCPLDRARVAAHHKGAVNTRAWTVFLDESGVSLLPRIRRTYAPRGRTPLLRHRLNRKRASMAGALGYHSTDPERGARLCFHLKPGSYDTTALIEVLEQMKAFYRGEQVVLVWDGLSAHWSRAMRAWVAEQDWLTLERSPAYAPEPDPVELLWSSLKERELANLADDHLADVADATEQGIHRINHNPQPPWSFLAHTGLTIHPAHPPNLRKDQ</sequence>
<protein>
    <submittedName>
        <fullName evidence="2">Transposase</fullName>
    </submittedName>
</protein>
<evidence type="ECO:0000313" key="3">
    <source>
        <dbReference type="Proteomes" id="UP001597365"/>
    </source>
</evidence>
<reference evidence="3" key="1">
    <citation type="journal article" date="2019" name="Int. J. Syst. Evol. Microbiol.">
        <title>The Global Catalogue of Microorganisms (GCM) 10K type strain sequencing project: providing services to taxonomists for standard genome sequencing and annotation.</title>
        <authorList>
            <consortium name="The Broad Institute Genomics Platform"/>
            <consortium name="The Broad Institute Genome Sequencing Center for Infectious Disease"/>
            <person name="Wu L."/>
            <person name="Ma J."/>
        </authorList>
    </citation>
    <scope>NUCLEOTIDE SEQUENCE [LARGE SCALE GENOMIC DNA]</scope>
    <source>
        <strain evidence="3">CGMCC 4.7455</strain>
    </source>
</reference>
<dbReference type="InterPro" id="IPR036397">
    <property type="entry name" value="RNaseH_sf"/>
</dbReference>
<dbReference type="Proteomes" id="UP001597365">
    <property type="component" value="Unassembled WGS sequence"/>
</dbReference>
<keyword evidence="3" id="KW-1185">Reference proteome</keyword>
<proteinExistence type="predicted"/>
<name>A0ABW4PSZ0_9ACTN</name>